<proteinExistence type="inferred from homology"/>
<dbReference type="InterPro" id="IPR002611">
    <property type="entry name" value="IstB_ATP-bd"/>
</dbReference>
<evidence type="ECO:0000256" key="2">
    <source>
        <dbReference type="ARBA" id="ARBA00022741"/>
    </source>
</evidence>
<name>A0AAU7VJT1_9FIRM</name>
<dbReference type="EMBL" id="CP158367">
    <property type="protein sequence ID" value="XBX74206.1"/>
    <property type="molecule type" value="Genomic_DNA"/>
</dbReference>
<dbReference type="AlphaFoldDB" id="A0AAU7VJT1"/>
<dbReference type="NCBIfam" id="NF038214">
    <property type="entry name" value="IS21_help_AAA"/>
    <property type="match status" value="1"/>
</dbReference>
<dbReference type="InterPro" id="IPR003593">
    <property type="entry name" value="AAA+_ATPase"/>
</dbReference>
<dbReference type="RefSeq" id="WP_350342964.1">
    <property type="nucleotide sequence ID" value="NZ_CP158367.1"/>
</dbReference>
<dbReference type="SUPFAM" id="SSF52540">
    <property type="entry name" value="P-loop containing nucleoside triphosphate hydrolases"/>
    <property type="match status" value="1"/>
</dbReference>
<dbReference type="InterPro" id="IPR027417">
    <property type="entry name" value="P-loop_NTPase"/>
</dbReference>
<dbReference type="PANTHER" id="PTHR30050:SF4">
    <property type="entry name" value="ATP-BINDING PROTEIN RV3427C IN INSERTION SEQUENCE-RELATED"/>
    <property type="match status" value="1"/>
</dbReference>
<comment type="similarity">
    <text evidence="1">Belongs to the IS21/IS1162 putative ATP-binding protein family.</text>
</comment>
<dbReference type="Pfam" id="PF01695">
    <property type="entry name" value="IstB_IS21"/>
    <property type="match status" value="1"/>
</dbReference>
<organism evidence="5">
    <name type="scientific">Proteinivorax tanatarense</name>
    <dbReference type="NCBI Taxonomy" id="1260629"/>
    <lineage>
        <taxon>Bacteria</taxon>
        <taxon>Bacillati</taxon>
        <taxon>Bacillota</taxon>
        <taxon>Clostridia</taxon>
        <taxon>Eubacteriales</taxon>
        <taxon>Proteinivoracaceae</taxon>
        <taxon>Proteinivorax</taxon>
    </lineage>
</organism>
<dbReference type="GO" id="GO:0005524">
    <property type="term" value="F:ATP binding"/>
    <property type="evidence" value="ECO:0007669"/>
    <property type="project" value="UniProtKB-KW"/>
</dbReference>
<dbReference type="InterPro" id="IPR028350">
    <property type="entry name" value="DNAC/IstB-like"/>
</dbReference>
<evidence type="ECO:0000313" key="5">
    <source>
        <dbReference type="EMBL" id="XBX74206.1"/>
    </source>
</evidence>
<reference evidence="5" key="1">
    <citation type="journal article" date="2013" name="Extremophiles">
        <title>Proteinivorax tanatarense gen. nov., sp. nov., an anaerobic, haloalkaliphilic, proteolytic bacterium isolated from a decaying algal bloom, and proposal of Proteinivoraceae fam. nov.</title>
        <authorList>
            <person name="Kevbrin V."/>
            <person name="Boltyanskaya Y."/>
            <person name="Zhilina T."/>
            <person name="Kolganova T."/>
            <person name="Lavrentjeva E."/>
            <person name="Kuznetsov B."/>
        </authorList>
    </citation>
    <scope>NUCLEOTIDE SEQUENCE</scope>
    <source>
        <strain evidence="5">Z-910T</strain>
    </source>
</reference>
<dbReference type="InterPro" id="IPR047661">
    <property type="entry name" value="IstB"/>
</dbReference>
<gene>
    <name evidence="5" type="primary">istB</name>
    <name evidence="5" type="ORF">PRVXT_002233</name>
</gene>
<evidence type="ECO:0000256" key="3">
    <source>
        <dbReference type="ARBA" id="ARBA00022840"/>
    </source>
</evidence>
<accession>A0AAU7VJT1</accession>
<evidence type="ECO:0000256" key="1">
    <source>
        <dbReference type="ARBA" id="ARBA00008059"/>
    </source>
</evidence>
<keyword evidence="2" id="KW-0547">Nucleotide-binding</keyword>
<dbReference type="PANTHER" id="PTHR30050">
    <property type="entry name" value="CHROMOSOMAL REPLICATION INITIATOR PROTEIN DNAA"/>
    <property type="match status" value="1"/>
</dbReference>
<dbReference type="PIRSF" id="PIRSF003073">
    <property type="entry name" value="DNAC_TnpB_IstB"/>
    <property type="match status" value="1"/>
</dbReference>
<sequence length="241" mass="28323">MIDKIKFYQKKLSISNSLMDICDGLEFRSKEQFLMDLLEELYKERLERSRERKLKAAKFPVVKTLNGYDFTDIIFPEKLTIEQLKGLNFIENKQNLIFYGGPGAGKTHLGIALGTMAINNQKSVLFYTVHSLINELVKAKEEHSHEKLMKKIEKADLLILDEWGYLPLHQEGARLLFEVISLCYERKSIIITTNMEFNHWKNFLFDEKLTVAIIDRLVHHSHLLFFDRESHRKKYALMKQG</sequence>
<protein>
    <submittedName>
        <fullName evidence="5">IS21-like element helper ATPase IstB</fullName>
    </submittedName>
</protein>
<keyword evidence="3" id="KW-0067">ATP-binding</keyword>
<dbReference type="GO" id="GO:0006260">
    <property type="term" value="P:DNA replication"/>
    <property type="evidence" value="ECO:0007669"/>
    <property type="project" value="TreeGrafter"/>
</dbReference>
<reference evidence="5" key="2">
    <citation type="submission" date="2024-06" db="EMBL/GenBank/DDBJ databases">
        <authorList>
            <person name="Petrova K.O."/>
            <person name="Toshchakov S.V."/>
            <person name="Boltjanskaja Y.V."/>
            <person name="Kevbrin V."/>
        </authorList>
    </citation>
    <scope>NUCLEOTIDE SEQUENCE</scope>
    <source>
        <strain evidence="5">Z-910T</strain>
    </source>
</reference>
<feature type="domain" description="AAA+ ATPase" evidence="4">
    <location>
        <begin position="92"/>
        <end position="224"/>
    </location>
</feature>
<dbReference type="CDD" id="cd00009">
    <property type="entry name" value="AAA"/>
    <property type="match status" value="1"/>
</dbReference>
<evidence type="ECO:0000259" key="4">
    <source>
        <dbReference type="SMART" id="SM00382"/>
    </source>
</evidence>
<dbReference type="Gene3D" id="3.40.50.300">
    <property type="entry name" value="P-loop containing nucleotide triphosphate hydrolases"/>
    <property type="match status" value="1"/>
</dbReference>
<dbReference type="SMART" id="SM00382">
    <property type="entry name" value="AAA"/>
    <property type="match status" value="1"/>
</dbReference>